<dbReference type="InterPro" id="IPR001343">
    <property type="entry name" value="Hemolysn_Ca-bd"/>
</dbReference>
<dbReference type="InterPro" id="IPR003995">
    <property type="entry name" value="RTX_toxin_determinant-A"/>
</dbReference>
<dbReference type="PANTHER" id="PTHR38340:SF1">
    <property type="entry name" value="S-LAYER PROTEIN"/>
    <property type="match status" value="1"/>
</dbReference>
<evidence type="ECO:0000256" key="7">
    <source>
        <dbReference type="ARBA" id="ARBA00023136"/>
    </source>
</evidence>
<evidence type="ECO:0000256" key="5">
    <source>
        <dbReference type="ARBA" id="ARBA00022737"/>
    </source>
</evidence>
<evidence type="ECO:0000256" key="1">
    <source>
        <dbReference type="ARBA" id="ARBA00004370"/>
    </source>
</evidence>
<organism evidence="8 9">
    <name type="scientific">Desmonostoc muscorum LEGE 12446</name>
    <dbReference type="NCBI Taxonomy" id="1828758"/>
    <lineage>
        <taxon>Bacteria</taxon>
        <taxon>Bacillati</taxon>
        <taxon>Cyanobacteriota</taxon>
        <taxon>Cyanophyceae</taxon>
        <taxon>Nostocales</taxon>
        <taxon>Nostocaceae</taxon>
        <taxon>Desmonostoc</taxon>
    </lineage>
</organism>
<dbReference type="AlphaFoldDB" id="A0A8J7AFL8"/>
<dbReference type="SUPFAM" id="SSF51120">
    <property type="entry name" value="beta-Roll"/>
    <property type="match status" value="7"/>
</dbReference>
<dbReference type="PROSITE" id="PS00330">
    <property type="entry name" value="HEMOLYSIN_CALCIUM"/>
    <property type="match status" value="5"/>
</dbReference>
<reference evidence="8" key="1">
    <citation type="submission" date="2020-10" db="EMBL/GenBank/DDBJ databases">
        <authorList>
            <person name="Castelo-Branco R."/>
            <person name="Eusebio N."/>
            <person name="Adriana R."/>
            <person name="Vieira A."/>
            <person name="Brugerolle De Fraissinette N."/>
            <person name="Rezende De Castro R."/>
            <person name="Schneider M.P."/>
            <person name="Vasconcelos V."/>
            <person name="Leao P.N."/>
        </authorList>
    </citation>
    <scope>NUCLEOTIDE SEQUENCE</scope>
    <source>
        <strain evidence="8">LEGE 12446</strain>
    </source>
</reference>
<dbReference type="InterPro" id="IPR018511">
    <property type="entry name" value="Hemolysin-typ_Ca-bd_CS"/>
</dbReference>
<keyword evidence="6" id="KW-0843">Virulence</keyword>
<evidence type="ECO:0000313" key="9">
    <source>
        <dbReference type="Proteomes" id="UP000622533"/>
    </source>
</evidence>
<proteinExistence type="predicted"/>
<evidence type="ECO:0000313" key="8">
    <source>
        <dbReference type="EMBL" id="MBE9024757.1"/>
    </source>
</evidence>
<evidence type="ECO:0000256" key="4">
    <source>
        <dbReference type="ARBA" id="ARBA00022656"/>
    </source>
</evidence>
<keyword evidence="4" id="KW-0800">Toxin</keyword>
<keyword evidence="9" id="KW-1185">Reference proteome</keyword>
<protein>
    <submittedName>
        <fullName evidence="8">Calcium-binding protein</fullName>
    </submittedName>
</protein>
<dbReference type="GO" id="GO:0090729">
    <property type="term" value="F:toxin activity"/>
    <property type="evidence" value="ECO:0007669"/>
    <property type="project" value="UniProtKB-KW"/>
</dbReference>
<dbReference type="InterPro" id="IPR011049">
    <property type="entry name" value="Serralysin-like_metalloprot_C"/>
</dbReference>
<keyword evidence="5" id="KW-0677">Repeat</keyword>
<dbReference type="InterPro" id="IPR050557">
    <property type="entry name" value="RTX_toxin/Mannuronan_C5-epim"/>
</dbReference>
<dbReference type="Gene3D" id="2.150.10.10">
    <property type="entry name" value="Serralysin-like metalloprotease, C-terminal"/>
    <property type="match status" value="6"/>
</dbReference>
<dbReference type="PRINTS" id="PR00313">
    <property type="entry name" value="CABNDNGRPT"/>
</dbReference>
<comment type="subcellular location">
    <subcellularLocation>
        <location evidence="1">Membrane</location>
    </subcellularLocation>
    <subcellularLocation>
        <location evidence="2">Secreted</location>
    </subcellularLocation>
</comment>
<keyword evidence="3" id="KW-0964">Secreted</keyword>
<dbReference type="GO" id="GO:0016020">
    <property type="term" value="C:membrane"/>
    <property type="evidence" value="ECO:0007669"/>
    <property type="project" value="UniProtKB-SubCell"/>
</dbReference>
<accession>A0A8J7AFL8</accession>
<name>A0A8J7AFL8_DESMC</name>
<dbReference type="Pfam" id="PF00353">
    <property type="entry name" value="HemolysinCabind"/>
    <property type="match status" value="12"/>
</dbReference>
<evidence type="ECO:0000256" key="3">
    <source>
        <dbReference type="ARBA" id="ARBA00022525"/>
    </source>
</evidence>
<dbReference type="GO" id="GO:0005576">
    <property type="term" value="C:extracellular region"/>
    <property type="evidence" value="ECO:0007669"/>
    <property type="project" value="UniProtKB-SubCell"/>
</dbReference>
<dbReference type="Gene3D" id="2.160.20.160">
    <property type="match status" value="1"/>
</dbReference>
<evidence type="ECO:0000256" key="2">
    <source>
        <dbReference type="ARBA" id="ARBA00004613"/>
    </source>
</evidence>
<evidence type="ECO:0000256" key="6">
    <source>
        <dbReference type="ARBA" id="ARBA00023026"/>
    </source>
</evidence>
<dbReference type="PRINTS" id="PR01488">
    <property type="entry name" value="RTXTOXINA"/>
</dbReference>
<dbReference type="GO" id="GO:0005509">
    <property type="term" value="F:calcium ion binding"/>
    <property type="evidence" value="ECO:0007669"/>
    <property type="project" value="InterPro"/>
</dbReference>
<comment type="caution">
    <text evidence="8">The sequence shown here is derived from an EMBL/GenBank/DDBJ whole genome shotgun (WGS) entry which is preliminary data.</text>
</comment>
<sequence length="871" mass="89950">MTNIIGTNGNDTLLGTNSANKINGLTGNDTITAKQGNDSLTGGGGKDIFVYNRGDGTDTITDFGGVGKGTKPTAAVTTEVDTIKFLGEGLTARNLLLTQNGTSLEITFEGVADTKVILENFALENLDNLTKSTGATVDSGNILFDGQTSITDRFDVFDANSTQSTIFRKNTVTFLNDLSNNISGFDNSDDVINGQGGDDIIDGKSGNDLLRGGAGNDTLIGSAGNNLLSGDDGNDSLTASGYGYWYSSSGISYDDFSLGNNTLNGGAGDDTLSASASKGNNLLDGGNGNDRLDISGSDSAFEGYDSYSTYNSYSSGNNTLNGGAGDDTLKASGSAGNNLLFGGDGNDYLDISGFFDRAYFDYYSDSTSYGDNLLDGGDGNDTLSASGALGDNTLNGGNGDDILYGGGPGNGYIVGYGDSNNMVDGGDGDDLLYFDFAYVGAGITSSFNGTTNIIEITTDTPRLTYKNIERLNISGTGYNDNIVGTDGNDTLSGGSSGNDTIDGGKGEDFLTVDFARSYGTTGITSTFNATTNIGSITNGTRLISYKNIERLNIIGTKYDDLILGSNGNDTLSIGNGGNDTIDGGTGNDLLTVDISPFNTTEITSTFNATTNIGSIAVGTRLVSYKNIEGLNITGTNYDDLIVGTNGNDTLSTGNAGNDTIDGGIGDDLLTVVDYTISSNGITGITSTFNATTKIGSITSGTRLISYKNIEQLNISGTYYNDSIVGSNGNDTLSGASGTDTLRGGNGNDNLYGGDGNDRLYGGGGTDTFAFNSFNEGIDTIYNFNPTNELIRVSPGYYNFGGGLSVGVLSASQFTIGASATTSAQRFIYNSTTGALFFDQDGSASGFNQVQFALLTAGLSLTNNNFVVGYNY</sequence>
<gene>
    <name evidence="8" type="ORF">IQ276_20710</name>
</gene>
<dbReference type="EMBL" id="JADEXS010000309">
    <property type="protein sequence ID" value="MBE9024757.1"/>
    <property type="molecule type" value="Genomic_DNA"/>
</dbReference>
<dbReference type="RefSeq" id="WP_193919357.1">
    <property type="nucleotide sequence ID" value="NZ_JADEXS020000001.1"/>
</dbReference>
<dbReference type="Proteomes" id="UP000622533">
    <property type="component" value="Unassembled WGS sequence"/>
</dbReference>
<keyword evidence="7" id="KW-0472">Membrane</keyword>
<dbReference type="PANTHER" id="PTHR38340">
    <property type="entry name" value="S-LAYER PROTEIN"/>
    <property type="match status" value="1"/>
</dbReference>